<reference evidence="4 6" key="3">
    <citation type="submission" date="2018-08" db="EMBL/GenBank/DDBJ databases">
        <title>Vibrio harveyi strains pathogenic to white snook Centropomus viridis Lockington (1877) and potential probiotic bacteria.</title>
        <authorList>
            <person name="Soto-Rodriguez S."/>
            <person name="Gomez-Gil B."/>
            <person name="Lozano-Olvera R."/>
        </authorList>
    </citation>
    <scope>NUCLEOTIDE SEQUENCE [LARGE SCALE GENOMIC DNA]</scope>
    <source>
        <strain evidence="4 6">CAIM 1508</strain>
    </source>
</reference>
<dbReference type="Proteomes" id="UP000067422">
    <property type="component" value="Chromosome 2"/>
</dbReference>
<keyword evidence="5" id="KW-1185">Reference proteome</keyword>
<dbReference type="EMBL" id="CP014039">
    <property type="protein sequence ID" value="AMG01257.1"/>
    <property type="molecule type" value="Genomic_DNA"/>
</dbReference>
<evidence type="ECO:0000313" key="5">
    <source>
        <dbReference type="Proteomes" id="UP000067422"/>
    </source>
</evidence>
<dbReference type="AlphaFoldDB" id="A0A3A1PQW2"/>
<sequence>MIQPRFTPLAILSLCLQNTAFAESNTIQHLQEQVGNIELSSSEQKKVESIDDQTQLQREVVRNLDHEIRLQSRYQQQLTKQLQQLENAIQNLDGKMENIRQTKVNLYPLLEQMTTTLKELVLADIPFDRDSRLERVQQLTSELDNPQLTDAEKLERILIAYQTELQYGSQVKAWFGRLTPNQEVQYLRVGRLGYYYLSLDAATAGVWQSESQQWMTLSVDETKQVERALTAFNSGMTYPVLTLPKAQ</sequence>
<dbReference type="InterPro" id="IPR016866">
    <property type="entry name" value="UCP028069"/>
</dbReference>
<dbReference type="OrthoDB" id="5880116at2"/>
<proteinExistence type="predicted"/>
<evidence type="ECO:0000313" key="3">
    <source>
        <dbReference type="EMBL" id="AMG01257.1"/>
    </source>
</evidence>
<dbReference type="KEGG" id="vhr:AL538_26750"/>
<feature type="chain" id="PRO_5044588018" evidence="2">
    <location>
        <begin position="23"/>
        <end position="247"/>
    </location>
</feature>
<evidence type="ECO:0000256" key="2">
    <source>
        <dbReference type="SAM" id="SignalP"/>
    </source>
</evidence>
<keyword evidence="1" id="KW-0175">Coiled coil</keyword>
<feature type="signal peptide" evidence="2">
    <location>
        <begin position="1"/>
        <end position="22"/>
    </location>
</feature>
<gene>
    <name evidence="3" type="ORF">AL538_26750</name>
    <name evidence="4" type="ORF">DS957_025875</name>
</gene>
<reference evidence="5" key="1">
    <citation type="submission" date="2015-12" db="EMBL/GenBank/DDBJ databases">
        <title>FDA dAtabase for Regulatory Grade micrObial Sequences (FDA-ARGOS): Supporting development and validation of Infectious Disease Dx tests.</title>
        <authorList>
            <person name="Hoffmann M."/>
            <person name="Allard M."/>
            <person name="Evans P."/>
            <person name="Brown E."/>
            <person name="Tallon L.J."/>
            <person name="Sadzewicz L."/>
            <person name="Sengamalay N."/>
            <person name="Ott S."/>
            <person name="Godinez A."/>
            <person name="Nagaraj S."/>
            <person name="Vyas G."/>
            <person name="Aluvathingal J."/>
            <person name="Nadendla S."/>
            <person name="Geyer C."/>
            <person name="Sichtig H."/>
        </authorList>
    </citation>
    <scope>NUCLEOTIDE SEQUENCE [LARGE SCALE GENOMIC DNA]</scope>
    <source>
        <strain evidence="5">ATCC 43516</strain>
    </source>
</reference>
<dbReference type="Pfam" id="PF11932">
    <property type="entry name" value="DUF3450"/>
    <property type="match status" value="1"/>
</dbReference>
<protein>
    <submittedName>
        <fullName evidence="3">DUF3450 domain-containing protein</fullName>
    </submittedName>
    <submittedName>
        <fullName evidence="4">DUF3450 family protein</fullName>
    </submittedName>
</protein>
<reference evidence="3" key="2">
    <citation type="submission" date="2018-01" db="EMBL/GenBank/DDBJ databases">
        <title>FDA dAtabase for Regulatory Grade micrObial Sequences (FDA-ARGOS): Supporting development and validation of Infectious Disease Dx tests.</title>
        <authorList>
            <person name="Hoffmann M."/>
            <person name="Allard M."/>
            <person name="Evans P."/>
            <person name="Brown E."/>
            <person name="Tallon L."/>
            <person name="Sadzewicz L."/>
            <person name="Sengamalay N."/>
            <person name="Ott S."/>
            <person name="Godinez A."/>
            <person name="Nagaraj S."/>
            <person name="Vyas G."/>
            <person name="Aluvathingal J."/>
            <person name="Nadendla S."/>
            <person name="Geyer C."/>
            <person name="Sichtig H."/>
        </authorList>
    </citation>
    <scope>NUCLEOTIDE SEQUENCE</scope>
    <source>
        <strain evidence="3">FDAARGOS_107</strain>
    </source>
</reference>
<dbReference type="EMBL" id="QOUW02000190">
    <property type="protein sequence ID" value="RIW01853.1"/>
    <property type="molecule type" value="Genomic_DNA"/>
</dbReference>
<name>A0A3A1PQW2_VIBHA</name>
<organism evidence="4 6">
    <name type="scientific">Vibrio harveyi</name>
    <name type="common">Beneckea harveyi</name>
    <dbReference type="NCBI Taxonomy" id="669"/>
    <lineage>
        <taxon>Bacteria</taxon>
        <taxon>Pseudomonadati</taxon>
        <taxon>Pseudomonadota</taxon>
        <taxon>Gammaproteobacteria</taxon>
        <taxon>Vibrionales</taxon>
        <taxon>Vibrionaceae</taxon>
        <taxon>Vibrio</taxon>
    </lineage>
</organism>
<keyword evidence="2" id="KW-0732">Signal</keyword>
<evidence type="ECO:0000313" key="4">
    <source>
        <dbReference type="EMBL" id="RIW01853.1"/>
    </source>
</evidence>
<dbReference type="RefSeq" id="WP_061066605.1">
    <property type="nucleotide sequence ID" value="NZ_CAWMVA010000002.1"/>
</dbReference>
<dbReference type="Proteomes" id="UP000253437">
    <property type="component" value="Unassembled WGS sequence"/>
</dbReference>
<evidence type="ECO:0000313" key="6">
    <source>
        <dbReference type="Proteomes" id="UP000253437"/>
    </source>
</evidence>
<evidence type="ECO:0000256" key="1">
    <source>
        <dbReference type="SAM" id="Coils"/>
    </source>
</evidence>
<feature type="coiled-coil region" evidence="1">
    <location>
        <begin position="71"/>
        <end position="105"/>
    </location>
</feature>
<accession>A0A3A1PQW2</accession>